<sequence>MGRSKGRHRRLIERLDEPTPATKSWPPFGLTCRYNHGALPPLGDYGMFLEEHRRFFDGARNIPEAVVASTQDAAMNRRPNCLEDHGTASFLDLQWPLSKGLEPAVRKTILDRKLAVGRPRRVAASNTWLVCDGPAVKSVPADADALLLSETTTKTSALQEFTPGKAKRTGGSLKRRSAPKSTDDVGIKDESPKTKTPRLEVRGSGTVGPMDVCEVRAEPQAHAAMDSKSKDIDLGKPKESDTQPA</sequence>
<organism evidence="2 3">
    <name type="scientific">Rhipicephalus sanguineus</name>
    <name type="common">Brown dog tick</name>
    <name type="synonym">Ixodes sanguineus</name>
    <dbReference type="NCBI Taxonomy" id="34632"/>
    <lineage>
        <taxon>Eukaryota</taxon>
        <taxon>Metazoa</taxon>
        <taxon>Ecdysozoa</taxon>
        <taxon>Arthropoda</taxon>
        <taxon>Chelicerata</taxon>
        <taxon>Arachnida</taxon>
        <taxon>Acari</taxon>
        <taxon>Parasitiformes</taxon>
        <taxon>Ixodida</taxon>
        <taxon>Ixodoidea</taxon>
        <taxon>Ixodidae</taxon>
        <taxon>Rhipicephalinae</taxon>
        <taxon>Rhipicephalus</taxon>
        <taxon>Rhipicephalus</taxon>
    </lineage>
</organism>
<gene>
    <name evidence="2" type="ORF">HPB52_006864</name>
</gene>
<proteinExistence type="predicted"/>
<feature type="compositionally biased region" description="Basic and acidic residues" evidence="1">
    <location>
        <begin position="213"/>
        <end position="245"/>
    </location>
</feature>
<comment type="caution">
    <text evidence="2">The sequence shown here is derived from an EMBL/GenBank/DDBJ whole genome shotgun (WGS) entry which is preliminary data.</text>
</comment>
<feature type="region of interest" description="Disordered" evidence="1">
    <location>
        <begin position="157"/>
        <end position="245"/>
    </location>
</feature>
<feature type="compositionally biased region" description="Basic and acidic residues" evidence="1">
    <location>
        <begin position="181"/>
        <end position="201"/>
    </location>
</feature>
<evidence type="ECO:0000256" key="1">
    <source>
        <dbReference type="SAM" id="MobiDB-lite"/>
    </source>
</evidence>
<feature type="compositionally biased region" description="Basic residues" evidence="1">
    <location>
        <begin position="165"/>
        <end position="178"/>
    </location>
</feature>
<reference evidence="2" key="2">
    <citation type="submission" date="2021-09" db="EMBL/GenBank/DDBJ databases">
        <authorList>
            <person name="Jia N."/>
            <person name="Wang J."/>
            <person name="Shi W."/>
            <person name="Du L."/>
            <person name="Sun Y."/>
            <person name="Zhan W."/>
            <person name="Jiang J."/>
            <person name="Wang Q."/>
            <person name="Zhang B."/>
            <person name="Ji P."/>
            <person name="Sakyi L.B."/>
            <person name="Cui X."/>
            <person name="Yuan T."/>
            <person name="Jiang B."/>
            <person name="Yang W."/>
            <person name="Lam T.T.-Y."/>
            <person name="Chang Q."/>
            <person name="Ding S."/>
            <person name="Wang X."/>
            <person name="Zhu J."/>
            <person name="Ruan X."/>
            <person name="Zhao L."/>
            <person name="Wei J."/>
            <person name="Que T."/>
            <person name="Du C."/>
            <person name="Cheng J."/>
            <person name="Dai P."/>
            <person name="Han X."/>
            <person name="Huang E."/>
            <person name="Gao Y."/>
            <person name="Liu J."/>
            <person name="Shao H."/>
            <person name="Ye R."/>
            <person name="Li L."/>
            <person name="Wei W."/>
            <person name="Wang X."/>
            <person name="Wang C."/>
            <person name="Huo Q."/>
            <person name="Li W."/>
            <person name="Guo W."/>
            <person name="Chen H."/>
            <person name="Chen S."/>
            <person name="Zhou L."/>
            <person name="Zhou L."/>
            <person name="Ni X."/>
            <person name="Tian J."/>
            <person name="Zhou Y."/>
            <person name="Sheng Y."/>
            <person name="Liu T."/>
            <person name="Pan Y."/>
            <person name="Xia L."/>
            <person name="Li J."/>
            <person name="Zhao F."/>
            <person name="Cao W."/>
        </authorList>
    </citation>
    <scope>NUCLEOTIDE SEQUENCE</scope>
    <source>
        <strain evidence="2">Rsan-2018</strain>
        <tissue evidence="2">Larvae</tissue>
    </source>
</reference>
<protein>
    <submittedName>
        <fullName evidence="2">Uncharacterized protein</fullName>
    </submittedName>
</protein>
<evidence type="ECO:0000313" key="3">
    <source>
        <dbReference type="Proteomes" id="UP000821837"/>
    </source>
</evidence>
<dbReference type="Proteomes" id="UP000821837">
    <property type="component" value="Chromosome 1"/>
</dbReference>
<name>A0A9D4T8R1_RHISA</name>
<dbReference type="AlphaFoldDB" id="A0A9D4T8R1"/>
<accession>A0A9D4T8R1</accession>
<dbReference type="EMBL" id="JABSTV010001245">
    <property type="protein sequence ID" value="KAH7982726.1"/>
    <property type="molecule type" value="Genomic_DNA"/>
</dbReference>
<evidence type="ECO:0000313" key="2">
    <source>
        <dbReference type="EMBL" id="KAH7982726.1"/>
    </source>
</evidence>
<reference evidence="2" key="1">
    <citation type="journal article" date="2020" name="Cell">
        <title>Large-Scale Comparative Analyses of Tick Genomes Elucidate Their Genetic Diversity and Vector Capacities.</title>
        <authorList>
            <consortium name="Tick Genome and Microbiome Consortium (TIGMIC)"/>
            <person name="Jia N."/>
            <person name="Wang J."/>
            <person name="Shi W."/>
            <person name="Du L."/>
            <person name="Sun Y."/>
            <person name="Zhan W."/>
            <person name="Jiang J.F."/>
            <person name="Wang Q."/>
            <person name="Zhang B."/>
            <person name="Ji P."/>
            <person name="Bell-Sakyi L."/>
            <person name="Cui X.M."/>
            <person name="Yuan T.T."/>
            <person name="Jiang B.G."/>
            <person name="Yang W.F."/>
            <person name="Lam T.T."/>
            <person name="Chang Q.C."/>
            <person name="Ding S.J."/>
            <person name="Wang X.J."/>
            <person name="Zhu J.G."/>
            <person name="Ruan X.D."/>
            <person name="Zhao L."/>
            <person name="Wei J.T."/>
            <person name="Ye R.Z."/>
            <person name="Que T.C."/>
            <person name="Du C.H."/>
            <person name="Zhou Y.H."/>
            <person name="Cheng J.X."/>
            <person name="Dai P.F."/>
            <person name="Guo W.B."/>
            <person name="Han X.H."/>
            <person name="Huang E.J."/>
            <person name="Li L.F."/>
            <person name="Wei W."/>
            <person name="Gao Y.C."/>
            <person name="Liu J.Z."/>
            <person name="Shao H.Z."/>
            <person name="Wang X."/>
            <person name="Wang C.C."/>
            <person name="Yang T.C."/>
            <person name="Huo Q.B."/>
            <person name="Li W."/>
            <person name="Chen H.Y."/>
            <person name="Chen S.E."/>
            <person name="Zhou L.G."/>
            <person name="Ni X.B."/>
            <person name="Tian J.H."/>
            <person name="Sheng Y."/>
            <person name="Liu T."/>
            <person name="Pan Y.S."/>
            <person name="Xia L.Y."/>
            <person name="Li J."/>
            <person name="Zhao F."/>
            <person name="Cao W.C."/>
        </authorList>
    </citation>
    <scope>NUCLEOTIDE SEQUENCE</scope>
    <source>
        <strain evidence="2">Rsan-2018</strain>
    </source>
</reference>
<keyword evidence="3" id="KW-1185">Reference proteome</keyword>